<keyword evidence="1" id="KW-1133">Transmembrane helix</keyword>
<name>A0A7Y9UNS3_9ACTN</name>
<dbReference type="Proteomes" id="UP000540656">
    <property type="component" value="Unassembled WGS sequence"/>
</dbReference>
<gene>
    <name evidence="2" type="ORF">BJ980_001781</name>
</gene>
<accession>A0A7Y9UNS3</accession>
<keyword evidence="1" id="KW-0472">Membrane</keyword>
<organism evidence="2 3">
    <name type="scientific">Nocardioides daedukensis</name>
    <dbReference type="NCBI Taxonomy" id="634462"/>
    <lineage>
        <taxon>Bacteria</taxon>
        <taxon>Bacillati</taxon>
        <taxon>Actinomycetota</taxon>
        <taxon>Actinomycetes</taxon>
        <taxon>Propionibacteriales</taxon>
        <taxon>Nocardioidaceae</taxon>
        <taxon>Nocardioides</taxon>
    </lineage>
</organism>
<dbReference type="AlphaFoldDB" id="A0A7Y9UNS3"/>
<feature type="transmembrane region" description="Helical" evidence="1">
    <location>
        <begin position="16"/>
        <end position="37"/>
    </location>
</feature>
<dbReference type="RefSeq" id="WP_179501980.1">
    <property type="nucleotide sequence ID" value="NZ_JACCAA010000001.1"/>
</dbReference>
<evidence type="ECO:0000256" key="1">
    <source>
        <dbReference type="SAM" id="Phobius"/>
    </source>
</evidence>
<comment type="caution">
    <text evidence="2">The sequence shown here is derived from an EMBL/GenBank/DDBJ whole genome shotgun (WGS) entry which is preliminary data.</text>
</comment>
<sequence>MRRPSAAPPNMTSRPTVASIGIVIAGIMLLATGIAAIFENPDLSIGCFGVALATLFALELLPKVHFPQRAIAFGADAPGAARGFLPSVGAMLLIAGGILLASAIILPDTEGVFWDWRIGLSSTVVGLAVLLQQLDRKRIPAAR</sequence>
<dbReference type="EMBL" id="JACCAA010000001">
    <property type="protein sequence ID" value="NYG58858.1"/>
    <property type="molecule type" value="Genomic_DNA"/>
</dbReference>
<protein>
    <submittedName>
        <fullName evidence="2">Uncharacterized protein</fullName>
    </submittedName>
</protein>
<feature type="transmembrane region" description="Helical" evidence="1">
    <location>
        <begin position="43"/>
        <end position="62"/>
    </location>
</feature>
<proteinExistence type="predicted"/>
<keyword evidence="3" id="KW-1185">Reference proteome</keyword>
<reference evidence="2 3" key="1">
    <citation type="submission" date="2020-07" db="EMBL/GenBank/DDBJ databases">
        <title>Sequencing the genomes of 1000 actinobacteria strains.</title>
        <authorList>
            <person name="Klenk H.-P."/>
        </authorList>
    </citation>
    <scope>NUCLEOTIDE SEQUENCE [LARGE SCALE GENOMIC DNA]</scope>
    <source>
        <strain evidence="2 3">DSM 23819</strain>
    </source>
</reference>
<keyword evidence="1" id="KW-0812">Transmembrane</keyword>
<feature type="transmembrane region" description="Helical" evidence="1">
    <location>
        <begin position="83"/>
        <end position="106"/>
    </location>
</feature>
<evidence type="ECO:0000313" key="2">
    <source>
        <dbReference type="EMBL" id="NYG58858.1"/>
    </source>
</evidence>
<evidence type="ECO:0000313" key="3">
    <source>
        <dbReference type="Proteomes" id="UP000540656"/>
    </source>
</evidence>